<dbReference type="PROSITE" id="PS50110">
    <property type="entry name" value="RESPONSE_REGULATORY"/>
    <property type="match status" value="1"/>
</dbReference>
<evidence type="ECO:0000259" key="6">
    <source>
        <dbReference type="PROSITE" id="PS50110"/>
    </source>
</evidence>
<evidence type="ECO:0000313" key="8">
    <source>
        <dbReference type="EMBL" id="VAW56019.1"/>
    </source>
</evidence>
<name>A0A3B0X3A8_9ZZZZ</name>
<dbReference type="Gene3D" id="6.10.250.690">
    <property type="match status" value="1"/>
</dbReference>
<dbReference type="GO" id="GO:0005829">
    <property type="term" value="C:cytosol"/>
    <property type="evidence" value="ECO:0007669"/>
    <property type="project" value="TreeGrafter"/>
</dbReference>
<dbReference type="Pfam" id="PF00072">
    <property type="entry name" value="Response_reg"/>
    <property type="match status" value="1"/>
</dbReference>
<accession>A0A3B0X3A8</accession>
<dbReference type="InterPro" id="IPR036388">
    <property type="entry name" value="WH-like_DNA-bd_sf"/>
</dbReference>
<dbReference type="InterPro" id="IPR039420">
    <property type="entry name" value="WalR-like"/>
</dbReference>
<dbReference type="Gene3D" id="1.10.10.10">
    <property type="entry name" value="Winged helix-like DNA-binding domain superfamily/Winged helix DNA-binding domain"/>
    <property type="match status" value="1"/>
</dbReference>
<dbReference type="GO" id="GO:0006355">
    <property type="term" value="P:regulation of DNA-templated transcription"/>
    <property type="evidence" value="ECO:0007669"/>
    <property type="project" value="InterPro"/>
</dbReference>
<dbReference type="SMART" id="SM00448">
    <property type="entry name" value="REC"/>
    <property type="match status" value="1"/>
</dbReference>
<dbReference type="EMBL" id="UOFF01000158">
    <property type="protein sequence ID" value="VAW56019.1"/>
    <property type="molecule type" value="Genomic_DNA"/>
</dbReference>
<dbReference type="Gene3D" id="3.40.50.2300">
    <property type="match status" value="1"/>
</dbReference>
<dbReference type="PROSITE" id="PS51755">
    <property type="entry name" value="OMPR_PHOB"/>
    <property type="match status" value="1"/>
</dbReference>
<keyword evidence="5" id="KW-0804">Transcription</keyword>
<keyword evidence="4 8" id="KW-0238">DNA-binding</keyword>
<evidence type="ECO:0000256" key="3">
    <source>
        <dbReference type="ARBA" id="ARBA00023015"/>
    </source>
</evidence>
<reference evidence="8" key="1">
    <citation type="submission" date="2018-06" db="EMBL/GenBank/DDBJ databases">
        <authorList>
            <person name="Zhirakovskaya E."/>
        </authorList>
    </citation>
    <scope>NUCLEOTIDE SEQUENCE</scope>
</reference>
<proteinExistence type="predicted"/>
<feature type="domain" description="Response regulatory" evidence="6">
    <location>
        <begin position="3"/>
        <end position="118"/>
    </location>
</feature>
<dbReference type="PANTHER" id="PTHR48111">
    <property type="entry name" value="REGULATOR OF RPOS"/>
    <property type="match status" value="1"/>
</dbReference>
<dbReference type="AlphaFoldDB" id="A0A3B0X3A8"/>
<evidence type="ECO:0000259" key="7">
    <source>
        <dbReference type="PROSITE" id="PS51755"/>
    </source>
</evidence>
<dbReference type="CDD" id="cd00383">
    <property type="entry name" value="trans_reg_C"/>
    <property type="match status" value="1"/>
</dbReference>
<protein>
    <submittedName>
        <fullName evidence="8">DNA-binding heavy metal response regulator</fullName>
    </submittedName>
</protein>
<evidence type="ECO:0000256" key="2">
    <source>
        <dbReference type="ARBA" id="ARBA00023012"/>
    </source>
</evidence>
<feature type="domain" description="OmpR/PhoB-type" evidence="7">
    <location>
        <begin position="126"/>
        <end position="222"/>
    </location>
</feature>
<evidence type="ECO:0000256" key="4">
    <source>
        <dbReference type="ARBA" id="ARBA00023125"/>
    </source>
</evidence>
<dbReference type="SUPFAM" id="SSF52172">
    <property type="entry name" value="CheY-like"/>
    <property type="match status" value="1"/>
</dbReference>
<dbReference type="PANTHER" id="PTHR48111:SF22">
    <property type="entry name" value="REGULATOR OF RPOS"/>
    <property type="match status" value="1"/>
</dbReference>
<organism evidence="8">
    <name type="scientific">hydrothermal vent metagenome</name>
    <dbReference type="NCBI Taxonomy" id="652676"/>
    <lineage>
        <taxon>unclassified sequences</taxon>
        <taxon>metagenomes</taxon>
        <taxon>ecological metagenomes</taxon>
    </lineage>
</organism>
<dbReference type="InterPro" id="IPR001789">
    <property type="entry name" value="Sig_transdc_resp-reg_receiver"/>
</dbReference>
<dbReference type="InterPro" id="IPR001867">
    <property type="entry name" value="OmpR/PhoB-type_DNA-bd"/>
</dbReference>
<dbReference type="CDD" id="cd17624">
    <property type="entry name" value="REC_OmpR_PmrA-like"/>
    <property type="match status" value="1"/>
</dbReference>
<evidence type="ECO:0000256" key="5">
    <source>
        <dbReference type="ARBA" id="ARBA00023163"/>
    </source>
</evidence>
<evidence type="ECO:0000256" key="1">
    <source>
        <dbReference type="ARBA" id="ARBA00022553"/>
    </source>
</evidence>
<keyword evidence="2" id="KW-0902">Two-component regulatory system</keyword>
<dbReference type="GO" id="GO:0032993">
    <property type="term" value="C:protein-DNA complex"/>
    <property type="evidence" value="ECO:0007669"/>
    <property type="project" value="TreeGrafter"/>
</dbReference>
<dbReference type="GO" id="GO:0000156">
    <property type="term" value="F:phosphorelay response regulator activity"/>
    <property type="evidence" value="ECO:0007669"/>
    <property type="project" value="TreeGrafter"/>
</dbReference>
<dbReference type="Pfam" id="PF00486">
    <property type="entry name" value="Trans_reg_C"/>
    <property type="match status" value="1"/>
</dbReference>
<dbReference type="InterPro" id="IPR011006">
    <property type="entry name" value="CheY-like_superfamily"/>
</dbReference>
<dbReference type="FunFam" id="3.40.50.2300:FF:000001">
    <property type="entry name" value="DNA-binding response regulator PhoB"/>
    <property type="match status" value="1"/>
</dbReference>
<dbReference type="SMART" id="SM00862">
    <property type="entry name" value="Trans_reg_C"/>
    <property type="match status" value="1"/>
</dbReference>
<keyword evidence="3" id="KW-0805">Transcription regulation</keyword>
<gene>
    <name evidence="8" type="ORF">MNBD_GAMMA07-205</name>
</gene>
<sequence length="222" mass="25302">MSRILVVEDNREILSNITLFLENKNYIVDCADNAMTAIYLVGHNDYDVIVLDIMLPGEANGYDICNTMRKSHNNTPVIMLTARDSVEDRLTGFESGADDYLIKPFSLDELEARIKAIYKRTTGISNPIFNVADLSFNTETYSVVRQGVFIEMNPTLYKLLDILMTNSPNVVKKETIENHIWSDDIPESNVLKTTIHMLRKRIDAPFNCALIHTMRGIGYYIK</sequence>
<keyword evidence="1" id="KW-0597">Phosphoprotein</keyword>
<dbReference type="GO" id="GO:0000976">
    <property type="term" value="F:transcription cis-regulatory region binding"/>
    <property type="evidence" value="ECO:0007669"/>
    <property type="project" value="TreeGrafter"/>
</dbReference>